<evidence type="ECO:0000313" key="7">
    <source>
        <dbReference type="EMBL" id="KOB71639.1"/>
    </source>
</evidence>
<dbReference type="InterPro" id="IPR042099">
    <property type="entry name" value="ANL_N_sf"/>
</dbReference>
<dbReference type="GO" id="GO:0016405">
    <property type="term" value="F:CoA-ligase activity"/>
    <property type="evidence" value="ECO:0007669"/>
    <property type="project" value="TreeGrafter"/>
</dbReference>
<dbReference type="Pfam" id="PF13193">
    <property type="entry name" value="AMP-binding_C"/>
    <property type="match status" value="1"/>
</dbReference>
<comment type="caution">
    <text evidence="7">The sequence shown here is derived from an EMBL/GenBank/DDBJ whole genome shotgun (WGS) entry which is preliminary data.</text>
</comment>
<comment type="similarity">
    <text evidence="2">Belongs to the ATP-dependent AMP-binding enzyme family.</text>
</comment>
<feature type="domain" description="AMP-binding enzyme C-terminal" evidence="6">
    <location>
        <begin position="249"/>
        <end position="325"/>
    </location>
</feature>
<sequence length="544" mass="59871">MFTTVAHKNGVVDQPERADSLDAATLKSTTYGEIVQQAINFAVSLTHMGVRKGDVIGLASENREEFWGAMIGEFKNAVNLSKPKLLICSPFAYKNQAETINSLTLSEKIILFGNERVNNTILYKDLAVDVKEKVRYEQFRSVDVNGQTDTFPNVHTVLQGYGSSETTLGVIMFKFDESEAAKRKPGSVGRVVTGMIVKIGEICVKGAMLMKGYVGIGRGDDFDDEGFYKTGDVGYYDDERFFYVVFPTKLEALLLTHSSVNDVGVIGIPHESGGEVPLAFVVVQPASDVTEKELQEFVAERVSDPEQLRGGVRFVDKIPKSPAGKILRKELKALLKPLDASTLKSTTYGEIVQQSMNFAVSLTHMGVRKGDVVGLISENREEFWGAVIGVACTGATLATICPIYVKEEFKNALNLSKPKYLICSPFAYKNHAETINSLALSEKFIKFGNERVHNTILYKDLAVDVNEQVRYEEFKSVDVDGQTDTLFIIYSSGTTGLPKGVMLTHLNVITSCSLLEESEMAKRKPGSVGRVIPGMSIKDYFCVS</sequence>
<organism evidence="7 8">
    <name type="scientific">Operophtera brumata</name>
    <name type="common">Winter moth</name>
    <name type="synonym">Phalaena brumata</name>
    <dbReference type="NCBI Taxonomy" id="104452"/>
    <lineage>
        <taxon>Eukaryota</taxon>
        <taxon>Metazoa</taxon>
        <taxon>Ecdysozoa</taxon>
        <taxon>Arthropoda</taxon>
        <taxon>Hexapoda</taxon>
        <taxon>Insecta</taxon>
        <taxon>Pterygota</taxon>
        <taxon>Neoptera</taxon>
        <taxon>Endopterygota</taxon>
        <taxon>Lepidoptera</taxon>
        <taxon>Glossata</taxon>
        <taxon>Ditrysia</taxon>
        <taxon>Geometroidea</taxon>
        <taxon>Geometridae</taxon>
        <taxon>Larentiinae</taxon>
        <taxon>Operophtera</taxon>
    </lineage>
</organism>
<protein>
    <submittedName>
        <fullName evidence="7">AMP dependent coa ligase</fullName>
    </submittedName>
</protein>
<dbReference type="PANTHER" id="PTHR24096">
    <property type="entry name" value="LONG-CHAIN-FATTY-ACID--COA LIGASE"/>
    <property type="match status" value="1"/>
</dbReference>
<dbReference type="InterPro" id="IPR025110">
    <property type="entry name" value="AMP-bd_C"/>
</dbReference>
<proteinExistence type="inferred from homology"/>
<dbReference type="InterPro" id="IPR000873">
    <property type="entry name" value="AMP-dep_synth/lig_dom"/>
</dbReference>
<reference evidence="7 8" key="1">
    <citation type="journal article" date="2015" name="Genome Biol. Evol.">
        <title>The genome of winter moth (Operophtera brumata) provides a genomic perspective on sexual dimorphism and phenology.</title>
        <authorList>
            <person name="Derks M.F."/>
            <person name="Smit S."/>
            <person name="Salis L."/>
            <person name="Schijlen E."/>
            <person name="Bossers A."/>
            <person name="Mateman C."/>
            <person name="Pijl A.S."/>
            <person name="de Ridder D."/>
            <person name="Groenen M.A."/>
            <person name="Visser M.E."/>
            <person name="Megens H.J."/>
        </authorList>
    </citation>
    <scope>NUCLEOTIDE SEQUENCE [LARGE SCALE GENOMIC DNA]</scope>
    <source>
        <strain evidence="7">WM2013NL</strain>
        <tissue evidence="7">Head and thorax</tissue>
    </source>
</reference>
<name>A0A0L7L8I0_OPEBR</name>
<dbReference type="Gene3D" id="3.40.50.980">
    <property type="match status" value="1"/>
</dbReference>
<evidence type="ECO:0000259" key="6">
    <source>
        <dbReference type="Pfam" id="PF13193"/>
    </source>
</evidence>
<dbReference type="STRING" id="104452.A0A0L7L8I0"/>
<dbReference type="PANTHER" id="PTHR24096:SF149">
    <property type="entry name" value="AMP-BINDING DOMAIN-CONTAINING PROTEIN-RELATED"/>
    <property type="match status" value="1"/>
</dbReference>
<evidence type="ECO:0000256" key="3">
    <source>
        <dbReference type="ARBA" id="ARBA00022598"/>
    </source>
</evidence>
<evidence type="ECO:0000313" key="8">
    <source>
        <dbReference type="Proteomes" id="UP000037510"/>
    </source>
</evidence>
<dbReference type="AlphaFoldDB" id="A0A0L7L8I0"/>
<dbReference type="Pfam" id="PF00501">
    <property type="entry name" value="AMP-binding"/>
    <property type="match status" value="2"/>
</dbReference>
<feature type="domain" description="AMP-dependent synthetase/ligase" evidence="5">
    <location>
        <begin position="344"/>
        <end position="516"/>
    </location>
</feature>
<dbReference type="EMBL" id="JTDY01002337">
    <property type="protein sequence ID" value="KOB71639.1"/>
    <property type="molecule type" value="Genomic_DNA"/>
</dbReference>
<comment type="subcellular location">
    <subcellularLocation>
        <location evidence="1">Peroxisome</location>
    </subcellularLocation>
</comment>
<dbReference type="InterPro" id="IPR020845">
    <property type="entry name" value="AMP-binding_CS"/>
</dbReference>
<keyword evidence="8" id="KW-1185">Reference proteome</keyword>
<dbReference type="Gene3D" id="3.30.300.30">
    <property type="match status" value="1"/>
</dbReference>
<dbReference type="Gene3D" id="3.40.50.12780">
    <property type="entry name" value="N-terminal domain of ligase-like"/>
    <property type="match status" value="2"/>
</dbReference>
<keyword evidence="3 7" id="KW-0436">Ligase</keyword>
<evidence type="ECO:0000256" key="1">
    <source>
        <dbReference type="ARBA" id="ARBA00004275"/>
    </source>
</evidence>
<gene>
    <name evidence="7" type="ORF">OBRU01_13341</name>
</gene>
<dbReference type="PROSITE" id="PS00455">
    <property type="entry name" value="AMP_BINDING"/>
    <property type="match status" value="1"/>
</dbReference>
<evidence type="ECO:0000259" key="5">
    <source>
        <dbReference type="Pfam" id="PF00501"/>
    </source>
</evidence>
<dbReference type="GO" id="GO:0005777">
    <property type="term" value="C:peroxisome"/>
    <property type="evidence" value="ECO:0007669"/>
    <property type="project" value="UniProtKB-SubCell"/>
</dbReference>
<dbReference type="Proteomes" id="UP000037510">
    <property type="component" value="Unassembled WGS sequence"/>
</dbReference>
<feature type="domain" description="AMP-dependent synthetase/ligase" evidence="5">
    <location>
        <begin position="150"/>
        <end position="213"/>
    </location>
</feature>
<evidence type="ECO:0000256" key="4">
    <source>
        <dbReference type="ARBA" id="ARBA00023140"/>
    </source>
</evidence>
<evidence type="ECO:0000256" key="2">
    <source>
        <dbReference type="ARBA" id="ARBA00006432"/>
    </source>
</evidence>
<keyword evidence="4" id="KW-0576">Peroxisome</keyword>
<accession>A0A0L7L8I0</accession>
<dbReference type="SUPFAM" id="SSF56801">
    <property type="entry name" value="Acetyl-CoA synthetase-like"/>
    <property type="match status" value="3"/>
</dbReference>
<dbReference type="InterPro" id="IPR045851">
    <property type="entry name" value="AMP-bd_C_sf"/>
</dbReference>